<dbReference type="OrthoDB" id="3579868at2"/>
<dbReference type="STRING" id="260086.SAMN05216207_1013131"/>
<keyword evidence="3" id="KW-1185">Reference proteome</keyword>
<name>A0A1I4YL39_PSUAM</name>
<dbReference type="PANTHER" id="PTHR42305">
    <property type="entry name" value="MEMBRANE PROTEIN RV1733C-RELATED"/>
    <property type="match status" value="1"/>
</dbReference>
<proteinExistence type="predicted"/>
<protein>
    <recommendedName>
        <fullName evidence="4">Integral membrane protein</fullName>
    </recommendedName>
</protein>
<dbReference type="EMBL" id="FOUY01000013">
    <property type="protein sequence ID" value="SFN38493.1"/>
    <property type="molecule type" value="Genomic_DNA"/>
</dbReference>
<evidence type="ECO:0000313" key="2">
    <source>
        <dbReference type="EMBL" id="SFN38493.1"/>
    </source>
</evidence>
<keyword evidence="1" id="KW-0812">Transmembrane</keyword>
<dbReference type="Proteomes" id="UP000199614">
    <property type="component" value="Unassembled WGS sequence"/>
</dbReference>
<sequence length="192" mass="20982">MATTSGMPHGDDAPAVLRRRARRQEDAVWLLLTALVIVAAAVLTAVAVSVHGSTVERGRELVSERRLTPALVVTDAPIIAHGSYATHQTEVRWTGRDGLPHTGHTTLTERHAPGETVEIWVDTGERPVVAPPDARDAVIAAAVTWLFGMMAAVAGIAVLGRLLLAWTWWRLGRAWEQDWAQVEPRWAGRSER</sequence>
<dbReference type="AlphaFoldDB" id="A0A1I4YL39"/>
<accession>A0A1I4YL39</accession>
<evidence type="ECO:0000256" key="1">
    <source>
        <dbReference type="SAM" id="Phobius"/>
    </source>
</evidence>
<feature type="transmembrane region" description="Helical" evidence="1">
    <location>
        <begin position="137"/>
        <end position="164"/>
    </location>
</feature>
<dbReference type="PANTHER" id="PTHR42305:SF1">
    <property type="entry name" value="MEMBRANE PROTEIN RV1733C-RELATED"/>
    <property type="match status" value="1"/>
</dbReference>
<evidence type="ECO:0008006" key="4">
    <source>
        <dbReference type="Google" id="ProtNLM"/>
    </source>
</evidence>
<dbReference type="RefSeq" id="WP_093343119.1">
    <property type="nucleotide sequence ID" value="NZ_FOUY01000013.1"/>
</dbReference>
<keyword evidence="1" id="KW-1133">Transmembrane helix</keyword>
<gene>
    <name evidence="2" type="ORF">SAMN05216207_1013131</name>
</gene>
<feature type="transmembrane region" description="Helical" evidence="1">
    <location>
        <begin position="27"/>
        <end position="50"/>
    </location>
</feature>
<evidence type="ECO:0000313" key="3">
    <source>
        <dbReference type="Proteomes" id="UP000199614"/>
    </source>
</evidence>
<keyword evidence="1" id="KW-0472">Membrane</keyword>
<organism evidence="2 3">
    <name type="scientific">Pseudonocardia ammonioxydans</name>
    <dbReference type="NCBI Taxonomy" id="260086"/>
    <lineage>
        <taxon>Bacteria</taxon>
        <taxon>Bacillati</taxon>
        <taxon>Actinomycetota</taxon>
        <taxon>Actinomycetes</taxon>
        <taxon>Pseudonocardiales</taxon>
        <taxon>Pseudonocardiaceae</taxon>
        <taxon>Pseudonocardia</taxon>
    </lineage>
</organism>
<reference evidence="2 3" key="1">
    <citation type="submission" date="2016-10" db="EMBL/GenBank/DDBJ databases">
        <authorList>
            <person name="de Groot N.N."/>
        </authorList>
    </citation>
    <scope>NUCLEOTIDE SEQUENCE [LARGE SCALE GENOMIC DNA]</scope>
    <source>
        <strain evidence="2 3">CGMCC 4.1877</strain>
    </source>
</reference>
<dbReference type="InterPro" id="IPR039708">
    <property type="entry name" value="MT1774/Rv1733c-like"/>
</dbReference>